<evidence type="ECO:0000313" key="8">
    <source>
        <dbReference type="Proteomes" id="UP000541558"/>
    </source>
</evidence>
<dbReference type="InterPro" id="IPR011032">
    <property type="entry name" value="GroES-like_sf"/>
</dbReference>
<dbReference type="SUPFAM" id="SSF51735">
    <property type="entry name" value="NAD(P)-binding Rossmann-fold domains"/>
    <property type="match status" value="1"/>
</dbReference>
<dbReference type="Pfam" id="PF08240">
    <property type="entry name" value="ADH_N"/>
    <property type="match status" value="1"/>
</dbReference>
<dbReference type="InterPro" id="IPR036291">
    <property type="entry name" value="NAD(P)-bd_dom_sf"/>
</dbReference>
<dbReference type="CDD" id="cd08234">
    <property type="entry name" value="threonine_DH_like"/>
    <property type="match status" value="1"/>
</dbReference>
<feature type="domain" description="Alcohol dehydrogenase-like C-terminal" evidence="5">
    <location>
        <begin position="169"/>
        <end position="299"/>
    </location>
</feature>
<dbReference type="PANTHER" id="PTHR43401">
    <property type="entry name" value="L-THREONINE 3-DEHYDROGENASE"/>
    <property type="match status" value="1"/>
</dbReference>
<dbReference type="EMBL" id="JAACJK010000058">
    <property type="protein sequence ID" value="KAF5336408.1"/>
    <property type="molecule type" value="Genomic_DNA"/>
</dbReference>
<evidence type="ECO:0000256" key="4">
    <source>
        <dbReference type="RuleBase" id="RU361277"/>
    </source>
</evidence>
<keyword evidence="1 4" id="KW-0479">Metal-binding</keyword>
<keyword evidence="3" id="KW-0560">Oxidoreductase</keyword>
<dbReference type="PROSITE" id="PS00059">
    <property type="entry name" value="ADH_ZINC"/>
    <property type="match status" value="1"/>
</dbReference>
<evidence type="ECO:0000313" key="7">
    <source>
        <dbReference type="EMBL" id="KAF5336408.1"/>
    </source>
</evidence>
<comment type="caution">
    <text evidence="7">The sequence shown here is derived from an EMBL/GenBank/DDBJ whole genome shotgun (WGS) entry which is preliminary data.</text>
</comment>
<evidence type="ECO:0000259" key="5">
    <source>
        <dbReference type="Pfam" id="PF00107"/>
    </source>
</evidence>
<reference evidence="7 8" key="1">
    <citation type="journal article" date="2020" name="ISME J.">
        <title>Uncovering the hidden diversity of litter-decomposition mechanisms in mushroom-forming fungi.</title>
        <authorList>
            <person name="Floudas D."/>
            <person name="Bentzer J."/>
            <person name="Ahren D."/>
            <person name="Johansson T."/>
            <person name="Persson P."/>
            <person name="Tunlid A."/>
        </authorList>
    </citation>
    <scope>NUCLEOTIDE SEQUENCE [LARGE SCALE GENOMIC DNA]</scope>
    <source>
        <strain evidence="7 8">CBS 175.51</strain>
    </source>
</reference>
<accession>A0A8H5C7L3</accession>
<dbReference type="AlphaFoldDB" id="A0A8H5C7L3"/>
<gene>
    <name evidence="7" type="ORF">D9611_006517</name>
</gene>
<dbReference type="InterPro" id="IPR013154">
    <property type="entry name" value="ADH-like_N"/>
</dbReference>
<sequence length="339" mass="36942">MDAVCYKGPRELEIIRAPVPQIRDDQVLIKVTCCGICGTDYHLAEGEFLAKFPLIPGHEIVGVISEVGKDVKDFQKGDRCVADNTILCDSCFHCRRGQYLLCENFESIGVTTDGGFAEYVAVQSKKVYKIQNLSDEEATLVEPTSCAIHGMDKLSPPVGIDALILGAGPTGLILAQLLKLNGASHIVIAANKGIKTEIAQSLNAADVYVELDRENPSPQWEEIKKNYPKGFDVVIEATGAESVANEAINYVRRGGTLMVYGCYSKQAVVHWSPAKIFGDEIKIIGSFAQVHCFPRAVAYLESGKINVKGMVTDIFSIKEYPKALEKLNSRSACKIAVKP</sequence>
<organism evidence="7 8">
    <name type="scientific">Ephemerocybe angulata</name>
    <dbReference type="NCBI Taxonomy" id="980116"/>
    <lineage>
        <taxon>Eukaryota</taxon>
        <taxon>Fungi</taxon>
        <taxon>Dikarya</taxon>
        <taxon>Basidiomycota</taxon>
        <taxon>Agaricomycotina</taxon>
        <taxon>Agaricomycetes</taxon>
        <taxon>Agaricomycetidae</taxon>
        <taxon>Agaricales</taxon>
        <taxon>Agaricineae</taxon>
        <taxon>Psathyrellaceae</taxon>
        <taxon>Ephemerocybe</taxon>
    </lineage>
</organism>
<comment type="cofactor">
    <cofactor evidence="4">
        <name>Zn(2+)</name>
        <dbReference type="ChEBI" id="CHEBI:29105"/>
    </cofactor>
</comment>
<dbReference type="OrthoDB" id="5363962at2759"/>
<proteinExistence type="inferred from homology"/>
<name>A0A8H5C7L3_9AGAR</name>
<dbReference type="Gene3D" id="3.40.50.720">
    <property type="entry name" value="NAD(P)-binding Rossmann-like Domain"/>
    <property type="match status" value="1"/>
</dbReference>
<evidence type="ECO:0000256" key="3">
    <source>
        <dbReference type="ARBA" id="ARBA00023002"/>
    </source>
</evidence>
<evidence type="ECO:0000259" key="6">
    <source>
        <dbReference type="Pfam" id="PF08240"/>
    </source>
</evidence>
<dbReference type="InterPro" id="IPR013149">
    <property type="entry name" value="ADH-like_C"/>
</dbReference>
<dbReference type="GO" id="GO:0016491">
    <property type="term" value="F:oxidoreductase activity"/>
    <property type="evidence" value="ECO:0007669"/>
    <property type="project" value="UniProtKB-KW"/>
</dbReference>
<dbReference type="GO" id="GO:0008270">
    <property type="term" value="F:zinc ion binding"/>
    <property type="evidence" value="ECO:0007669"/>
    <property type="project" value="InterPro"/>
</dbReference>
<dbReference type="Gene3D" id="3.90.180.10">
    <property type="entry name" value="Medium-chain alcohol dehydrogenases, catalytic domain"/>
    <property type="match status" value="1"/>
</dbReference>
<feature type="domain" description="Alcohol dehydrogenase-like N-terminal" evidence="6">
    <location>
        <begin position="24"/>
        <end position="131"/>
    </location>
</feature>
<keyword evidence="2 4" id="KW-0862">Zinc</keyword>
<dbReference type="SUPFAM" id="SSF50129">
    <property type="entry name" value="GroES-like"/>
    <property type="match status" value="1"/>
</dbReference>
<protein>
    <submittedName>
        <fullName evidence="7">Uncharacterized protein</fullName>
    </submittedName>
</protein>
<dbReference type="Pfam" id="PF00107">
    <property type="entry name" value="ADH_zinc_N"/>
    <property type="match status" value="1"/>
</dbReference>
<comment type="similarity">
    <text evidence="4">Belongs to the zinc-containing alcohol dehydrogenase family.</text>
</comment>
<keyword evidence="8" id="KW-1185">Reference proteome</keyword>
<dbReference type="PANTHER" id="PTHR43401:SF2">
    <property type="entry name" value="L-THREONINE 3-DEHYDROGENASE"/>
    <property type="match status" value="1"/>
</dbReference>
<evidence type="ECO:0000256" key="1">
    <source>
        <dbReference type="ARBA" id="ARBA00022723"/>
    </source>
</evidence>
<dbReference type="InterPro" id="IPR002328">
    <property type="entry name" value="ADH_Zn_CS"/>
</dbReference>
<dbReference type="Proteomes" id="UP000541558">
    <property type="component" value="Unassembled WGS sequence"/>
</dbReference>
<evidence type="ECO:0000256" key="2">
    <source>
        <dbReference type="ARBA" id="ARBA00022833"/>
    </source>
</evidence>
<dbReference type="InterPro" id="IPR050129">
    <property type="entry name" value="Zn_alcohol_dh"/>
</dbReference>